<dbReference type="PANTHER" id="PTHR38471">
    <property type="entry name" value="FOUR HELIX BUNDLE PROTEIN"/>
    <property type="match status" value="1"/>
</dbReference>
<accession>A0A178IHR6</accession>
<keyword evidence="2" id="KW-1185">Reference proteome</keyword>
<dbReference type="InterPro" id="IPR036583">
    <property type="entry name" value="23S_rRNA_IVS_sf"/>
</dbReference>
<dbReference type="PANTHER" id="PTHR38471:SF2">
    <property type="entry name" value="FOUR HELIX BUNDLE PROTEIN"/>
    <property type="match status" value="1"/>
</dbReference>
<dbReference type="AlphaFoldDB" id="A0A178IHR6"/>
<dbReference type="RefSeq" id="WP_084442222.1">
    <property type="nucleotide sequence ID" value="NZ_CP109796.1"/>
</dbReference>
<dbReference type="EMBL" id="LRRQ01000089">
    <property type="protein sequence ID" value="OAM89522.1"/>
    <property type="molecule type" value="Genomic_DNA"/>
</dbReference>
<organism evidence="1 2">
    <name type="scientific">Termitidicoccus mucosus</name>
    <dbReference type="NCBI Taxonomy" id="1184151"/>
    <lineage>
        <taxon>Bacteria</taxon>
        <taxon>Pseudomonadati</taxon>
        <taxon>Verrucomicrobiota</taxon>
        <taxon>Opitutia</taxon>
        <taxon>Opitutales</taxon>
        <taxon>Opitutaceae</taxon>
        <taxon>Termitidicoccus</taxon>
    </lineage>
</organism>
<gene>
    <name evidence="1" type="ORF">AW736_12635</name>
</gene>
<dbReference type="NCBIfam" id="TIGR02436">
    <property type="entry name" value="four helix bundle protein"/>
    <property type="match status" value="1"/>
</dbReference>
<sequence>MNDTFEQLEVWRRSHALSIEIYRLLEQCRDWGFKDQITRSANSIPDNIAEGAERPGKAEYRQFIGYAKGSAGEARSQVMRAEALAYINAANSQRILQELREISRMLHGLYNSLM</sequence>
<dbReference type="CDD" id="cd16377">
    <property type="entry name" value="23S_rRNA_IVP_like"/>
    <property type="match status" value="1"/>
</dbReference>
<evidence type="ECO:0000313" key="2">
    <source>
        <dbReference type="Proteomes" id="UP000078486"/>
    </source>
</evidence>
<evidence type="ECO:0008006" key="3">
    <source>
        <dbReference type="Google" id="ProtNLM"/>
    </source>
</evidence>
<dbReference type="Gene3D" id="1.20.1440.60">
    <property type="entry name" value="23S rRNA-intervening sequence"/>
    <property type="match status" value="1"/>
</dbReference>
<evidence type="ECO:0000313" key="1">
    <source>
        <dbReference type="EMBL" id="OAM89522.1"/>
    </source>
</evidence>
<proteinExistence type="predicted"/>
<comment type="caution">
    <text evidence="1">The sequence shown here is derived from an EMBL/GenBank/DDBJ whole genome shotgun (WGS) entry which is preliminary data.</text>
</comment>
<dbReference type="NCBIfam" id="NF008912">
    <property type="entry name" value="PRK12275.1-6"/>
    <property type="match status" value="1"/>
</dbReference>
<dbReference type="Pfam" id="PF05635">
    <property type="entry name" value="23S_rRNA_IVP"/>
    <property type="match status" value="1"/>
</dbReference>
<dbReference type="OrthoDB" id="160990at2"/>
<reference evidence="1 2" key="1">
    <citation type="submission" date="2016-01" db="EMBL/GenBank/DDBJ databases">
        <title>High potential of lignocellulose degradation of a new Verrucomicrobia species.</title>
        <authorList>
            <person name="Wang Y."/>
            <person name="Shi Y."/>
            <person name="Qiu Z."/>
            <person name="Liu S."/>
            <person name="Yang H."/>
        </authorList>
    </citation>
    <scope>NUCLEOTIDE SEQUENCE [LARGE SCALE GENOMIC DNA]</scope>
    <source>
        <strain evidence="1 2">TSB47</strain>
    </source>
</reference>
<name>A0A178IHR6_9BACT</name>
<protein>
    <recommendedName>
        <fullName evidence="3">Four helix bundle protein</fullName>
    </recommendedName>
</protein>
<dbReference type="Proteomes" id="UP000078486">
    <property type="component" value="Unassembled WGS sequence"/>
</dbReference>
<dbReference type="STRING" id="1184151.AW736_12635"/>
<dbReference type="SUPFAM" id="SSF158446">
    <property type="entry name" value="IVS-encoded protein-like"/>
    <property type="match status" value="1"/>
</dbReference>
<dbReference type="InterPro" id="IPR012657">
    <property type="entry name" value="23S_rRNA-intervening_sequence"/>
</dbReference>